<name>A0A252CEN5_9LACT</name>
<dbReference type="Pfam" id="PF21259">
    <property type="entry name" value="Rgg_C"/>
    <property type="match status" value="1"/>
</dbReference>
<protein>
    <recommendedName>
        <fullName evidence="1">HTH-type transcriptional regulator Rgg C-terminal domain-containing protein</fullName>
    </recommendedName>
</protein>
<sequence>MINPKSSLIKLHYVKHSLIQTVINIIGALIDKENFVYVDTFISYLDKSDIHEYYMYEKLTLIYNKAMLSYKKRIPLH</sequence>
<dbReference type="AlphaFoldDB" id="A0A252CEN5"/>
<gene>
    <name evidence="2" type="ORF">BZZ03_04280</name>
</gene>
<dbReference type="Proteomes" id="UP000194606">
    <property type="component" value="Unassembled WGS sequence"/>
</dbReference>
<evidence type="ECO:0000259" key="1">
    <source>
        <dbReference type="Pfam" id="PF21259"/>
    </source>
</evidence>
<evidence type="ECO:0000313" key="2">
    <source>
        <dbReference type="EMBL" id="OUK04995.1"/>
    </source>
</evidence>
<reference evidence="2 3" key="1">
    <citation type="submission" date="2017-02" db="EMBL/GenBank/DDBJ databases">
        <authorList>
            <person name="Peterson S.W."/>
        </authorList>
    </citation>
    <scope>NUCLEOTIDE SEQUENCE [LARGE SCALE GENOMIC DNA]</scope>
    <source>
        <strain evidence="2">159469</strain>
    </source>
</reference>
<accession>A0A252CEN5</accession>
<comment type="caution">
    <text evidence="2">The sequence shown here is derived from an EMBL/GenBank/DDBJ whole genome shotgun (WGS) entry which is preliminary data.</text>
</comment>
<organism evidence="2 3">
    <name type="scientific">Lactococcus petauri</name>
    <dbReference type="NCBI Taxonomy" id="1940789"/>
    <lineage>
        <taxon>Bacteria</taxon>
        <taxon>Bacillati</taxon>
        <taxon>Bacillota</taxon>
        <taxon>Bacilli</taxon>
        <taxon>Lactobacillales</taxon>
        <taxon>Streptococcaceae</taxon>
        <taxon>Lactococcus</taxon>
    </lineage>
</organism>
<dbReference type="EMBL" id="MUIZ01000002">
    <property type="protein sequence ID" value="OUK04995.1"/>
    <property type="molecule type" value="Genomic_DNA"/>
</dbReference>
<proteinExistence type="predicted"/>
<dbReference type="InterPro" id="IPR010057">
    <property type="entry name" value="Transcription_activator_Rgg_C"/>
</dbReference>
<evidence type="ECO:0000313" key="3">
    <source>
        <dbReference type="Proteomes" id="UP000194606"/>
    </source>
</evidence>
<feature type="domain" description="HTH-type transcriptional regulator Rgg C-terminal" evidence="1">
    <location>
        <begin position="6"/>
        <end position="72"/>
    </location>
</feature>